<evidence type="ECO:0000313" key="12">
    <source>
        <dbReference type="Proteomes" id="UP000272400"/>
    </source>
</evidence>
<gene>
    <name evidence="11" type="ORF">EDD29_5967</name>
</gene>
<evidence type="ECO:0000256" key="4">
    <source>
        <dbReference type="ARBA" id="ARBA00022679"/>
    </source>
</evidence>
<keyword evidence="4" id="KW-0808">Transferase</keyword>
<evidence type="ECO:0000313" key="11">
    <source>
        <dbReference type="EMBL" id="ROO88304.1"/>
    </source>
</evidence>
<dbReference type="Pfam" id="PF02518">
    <property type="entry name" value="HATPase_c"/>
    <property type="match status" value="1"/>
</dbReference>
<evidence type="ECO:0000256" key="5">
    <source>
        <dbReference type="ARBA" id="ARBA00022741"/>
    </source>
</evidence>
<dbReference type="PANTHER" id="PTHR24421:SF10">
    <property type="entry name" value="NITRATE_NITRITE SENSOR PROTEIN NARQ"/>
    <property type="match status" value="1"/>
</dbReference>
<dbReference type="SMART" id="SM00387">
    <property type="entry name" value="HATPase_c"/>
    <property type="match status" value="1"/>
</dbReference>
<comment type="caution">
    <text evidence="11">The sequence shown here is derived from an EMBL/GenBank/DDBJ whole genome shotgun (WGS) entry which is preliminary data.</text>
</comment>
<dbReference type="GO" id="GO:0005524">
    <property type="term" value="F:ATP binding"/>
    <property type="evidence" value="ECO:0007669"/>
    <property type="project" value="UniProtKB-KW"/>
</dbReference>
<dbReference type="RefSeq" id="WP_123667562.1">
    <property type="nucleotide sequence ID" value="NZ_RJKE01000001.1"/>
</dbReference>
<evidence type="ECO:0000256" key="8">
    <source>
        <dbReference type="ARBA" id="ARBA00023012"/>
    </source>
</evidence>
<dbReference type="Gene3D" id="1.20.5.1930">
    <property type="match status" value="1"/>
</dbReference>
<dbReference type="PANTHER" id="PTHR24421">
    <property type="entry name" value="NITRATE/NITRITE SENSOR PROTEIN NARX-RELATED"/>
    <property type="match status" value="1"/>
</dbReference>
<dbReference type="EC" id="2.7.13.3" evidence="2"/>
<feature type="domain" description="Histidine kinase/HSP90-like ATPase" evidence="10">
    <location>
        <begin position="258"/>
        <end position="347"/>
    </location>
</feature>
<reference evidence="11 12" key="1">
    <citation type="submission" date="2018-11" db="EMBL/GenBank/DDBJ databases">
        <title>Sequencing the genomes of 1000 actinobacteria strains.</title>
        <authorList>
            <person name="Klenk H.-P."/>
        </authorList>
    </citation>
    <scope>NUCLEOTIDE SEQUENCE [LARGE SCALE GENOMIC DNA]</scope>
    <source>
        <strain evidence="11 12">DSM 44254</strain>
    </source>
</reference>
<keyword evidence="9" id="KW-0472">Membrane</keyword>
<keyword evidence="6 11" id="KW-0418">Kinase</keyword>
<dbReference type="CDD" id="cd16917">
    <property type="entry name" value="HATPase_UhpB-NarQ-NarX-like"/>
    <property type="match status" value="1"/>
</dbReference>
<keyword evidence="8" id="KW-0902">Two-component regulatory system</keyword>
<keyword evidence="9" id="KW-1133">Transmembrane helix</keyword>
<keyword evidence="3" id="KW-0597">Phosphoprotein</keyword>
<dbReference type="GO" id="GO:0016020">
    <property type="term" value="C:membrane"/>
    <property type="evidence" value="ECO:0007669"/>
    <property type="project" value="InterPro"/>
</dbReference>
<dbReference type="AlphaFoldDB" id="A0A3N1D441"/>
<evidence type="ECO:0000256" key="6">
    <source>
        <dbReference type="ARBA" id="ARBA00022777"/>
    </source>
</evidence>
<dbReference type="GO" id="GO:0000155">
    <property type="term" value="F:phosphorelay sensor kinase activity"/>
    <property type="evidence" value="ECO:0007669"/>
    <property type="project" value="InterPro"/>
</dbReference>
<name>A0A3N1D441_9ACTN</name>
<dbReference type="Pfam" id="PF07730">
    <property type="entry name" value="HisKA_3"/>
    <property type="match status" value="1"/>
</dbReference>
<dbReference type="Proteomes" id="UP000272400">
    <property type="component" value="Unassembled WGS sequence"/>
</dbReference>
<dbReference type="OrthoDB" id="227596at2"/>
<evidence type="ECO:0000256" key="9">
    <source>
        <dbReference type="SAM" id="Phobius"/>
    </source>
</evidence>
<proteinExistence type="predicted"/>
<keyword evidence="12" id="KW-1185">Reference proteome</keyword>
<keyword evidence="7" id="KW-0067">ATP-binding</keyword>
<dbReference type="SUPFAM" id="SSF55874">
    <property type="entry name" value="ATPase domain of HSP90 chaperone/DNA topoisomerase II/histidine kinase"/>
    <property type="match status" value="1"/>
</dbReference>
<evidence type="ECO:0000256" key="3">
    <source>
        <dbReference type="ARBA" id="ARBA00022553"/>
    </source>
</evidence>
<dbReference type="GO" id="GO:0046983">
    <property type="term" value="F:protein dimerization activity"/>
    <property type="evidence" value="ECO:0007669"/>
    <property type="project" value="InterPro"/>
</dbReference>
<dbReference type="InterPro" id="IPR036890">
    <property type="entry name" value="HATPase_C_sf"/>
</dbReference>
<keyword evidence="9" id="KW-0812">Transmembrane</keyword>
<evidence type="ECO:0000256" key="2">
    <source>
        <dbReference type="ARBA" id="ARBA00012438"/>
    </source>
</evidence>
<evidence type="ECO:0000256" key="7">
    <source>
        <dbReference type="ARBA" id="ARBA00022840"/>
    </source>
</evidence>
<keyword evidence="5" id="KW-0547">Nucleotide-binding</keyword>
<dbReference type="InterPro" id="IPR050482">
    <property type="entry name" value="Sensor_HK_TwoCompSys"/>
</dbReference>
<dbReference type="Gene3D" id="3.30.565.10">
    <property type="entry name" value="Histidine kinase-like ATPase, C-terminal domain"/>
    <property type="match status" value="1"/>
</dbReference>
<sequence>MRIPIAAGLGVATLAVVAGILAPAEPPYREPDPLGWVLFAISMLALVALRASPLGAFAATCSVLVANAAAGFPATFVHWPLWIALCACFSRYGDPRRRAAAVGVFLAGLAGFLAFDREPSETLSGIAVGFLIATVGGDALRSRRAYAEEAEARLLLEERSRLARELHDALGHAVTVMVMQASVGRKVFASNPEFGREALRHIETLGRGALEELDQVLRALDGAPSGPPDLAALAERVRAAGRDLDLEVDLGDAVLGAETARALHRIVQEAVTNALRHSASGRIRIGLARDGGRVRLDVVNEGTGFADPEPGRGMAGMRRRATEAGGEFHAGATSEGFAVRVVLPEAA</sequence>
<dbReference type="InterPro" id="IPR003594">
    <property type="entry name" value="HATPase_dom"/>
</dbReference>
<comment type="catalytic activity">
    <reaction evidence="1">
        <text>ATP + protein L-histidine = ADP + protein N-phospho-L-histidine.</text>
        <dbReference type="EC" id="2.7.13.3"/>
    </reaction>
</comment>
<protein>
    <recommendedName>
        <fullName evidence="2">histidine kinase</fullName>
        <ecNumber evidence="2">2.7.13.3</ecNumber>
    </recommendedName>
</protein>
<organism evidence="11 12">
    <name type="scientific">Actinocorallia herbida</name>
    <dbReference type="NCBI Taxonomy" id="58109"/>
    <lineage>
        <taxon>Bacteria</taxon>
        <taxon>Bacillati</taxon>
        <taxon>Actinomycetota</taxon>
        <taxon>Actinomycetes</taxon>
        <taxon>Streptosporangiales</taxon>
        <taxon>Thermomonosporaceae</taxon>
        <taxon>Actinocorallia</taxon>
    </lineage>
</organism>
<dbReference type="InterPro" id="IPR011712">
    <property type="entry name" value="Sig_transdc_His_kin_sub3_dim/P"/>
</dbReference>
<evidence type="ECO:0000259" key="10">
    <source>
        <dbReference type="SMART" id="SM00387"/>
    </source>
</evidence>
<accession>A0A3N1D441</accession>
<dbReference type="EMBL" id="RJKE01000001">
    <property type="protein sequence ID" value="ROO88304.1"/>
    <property type="molecule type" value="Genomic_DNA"/>
</dbReference>
<evidence type="ECO:0000256" key="1">
    <source>
        <dbReference type="ARBA" id="ARBA00000085"/>
    </source>
</evidence>
<feature type="transmembrane region" description="Helical" evidence="9">
    <location>
        <begin position="33"/>
        <end position="49"/>
    </location>
</feature>